<evidence type="ECO:0000313" key="3">
    <source>
        <dbReference type="Proteomes" id="UP000770661"/>
    </source>
</evidence>
<feature type="region of interest" description="Disordered" evidence="1">
    <location>
        <begin position="349"/>
        <end position="414"/>
    </location>
</feature>
<dbReference type="InterPro" id="IPR011989">
    <property type="entry name" value="ARM-like"/>
</dbReference>
<dbReference type="OrthoDB" id="2192888at2759"/>
<dbReference type="Proteomes" id="UP000770661">
    <property type="component" value="Unassembled WGS sequence"/>
</dbReference>
<comment type="caution">
    <text evidence="2">The sequence shown here is derived from an EMBL/GenBank/DDBJ whole genome shotgun (WGS) entry which is preliminary data.</text>
</comment>
<evidence type="ECO:0000256" key="1">
    <source>
        <dbReference type="SAM" id="MobiDB-lite"/>
    </source>
</evidence>
<dbReference type="SUPFAM" id="SSF48371">
    <property type="entry name" value="ARM repeat"/>
    <property type="match status" value="1"/>
</dbReference>
<feature type="compositionally biased region" description="Basic residues" evidence="1">
    <location>
        <begin position="232"/>
        <end position="244"/>
    </location>
</feature>
<dbReference type="Gene3D" id="1.25.10.10">
    <property type="entry name" value="Leucine-rich Repeat Variant"/>
    <property type="match status" value="1"/>
</dbReference>
<dbReference type="AlphaFoldDB" id="A0A8J5BW43"/>
<reference evidence="2" key="1">
    <citation type="submission" date="2020-07" db="EMBL/GenBank/DDBJ databases">
        <title>The High-quality genome of the commercially important snow crab, Chionoecetes opilio.</title>
        <authorList>
            <person name="Jeong J.-H."/>
            <person name="Ryu S."/>
        </authorList>
    </citation>
    <scope>NUCLEOTIDE SEQUENCE</scope>
    <source>
        <strain evidence="2">MADBK_172401_WGS</strain>
        <tissue evidence="2">Digestive gland</tissue>
    </source>
</reference>
<name>A0A8J5BW43_CHIOP</name>
<dbReference type="PANTHER" id="PTHR48287">
    <property type="entry name" value="ARM REPEAT SUPERFAMILY PROTEIN"/>
    <property type="match status" value="1"/>
</dbReference>
<proteinExistence type="predicted"/>
<evidence type="ECO:0000313" key="2">
    <source>
        <dbReference type="EMBL" id="KAG0711438.1"/>
    </source>
</evidence>
<feature type="region of interest" description="Disordered" evidence="1">
    <location>
        <begin position="232"/>
        <end position="267"/>
    </location>
</feature>
<sequence length="491" mass="52723">MAPLLASGEAGQQKASYRLLEQMLEGNSDATKQLVEKRLEDLVEGLLAQLATAAPSARAPRLRCLRLLLLRLGPGVGGEGEWWGVLQRVVGEAVGDIIASFCSYVLMFLCSDVPLFHCSREAVTAQVLGVLVQNTCVQLLCASREIVASCLSFIKACTTLFPPPRLAPHLDPILQAMAAMTPDCQRKYRLKTRDILDRLMRKFGADTVTALVPPGETILHKRIRNLRMLAHRKQKEREKTRKRTGSALTAEQNRSCGHNPGNGASRRQAPTVDEIVDLLDASAGQAIVSGAMGGAGARRGARAKGGGFQVDTESGKLIIVEKGKEEVVAGEEMDFREDMDEILGLKGAAGASGKVKKRKRQDSVGSGEVAESGSSKMPQQNNNNNDKKKKKKKADPGSEFRSGKAGGDMTRRGSSVTPYAYVKLSKEQLNRSFTPHGGHAARLWGRGCVTEDLGPHGVNEASAASVPPSKEALPGCRLLPGRGHSLPAARQ</sequence>
<dbReference type="InterPro" id="IPR016024">
    <property type="entry name" value="ARM-type_fold"/>
</dbReference>
<dbReference type="EMBL" id="JACEEZ010023303">
    <property type="protein sequence ID" value="KAG0711438.1"/>
    <property type="molecule type" value="Genomic_DNA"/>
</dbReference>
<organism evidence="2 3">
    <name type="scientific">Chionoecetes opilio</name>
    <name type="common">Atlantic snow crab</name>
    <name type="synonym">Cancer opilio</name>
    <dbReference type="NCBI Taxonomy" id="41210"/>
    <lineage>
        <taxon>Eukaryota</taxon>
        <taxon>Metazoa</taxon>
        <taxon>Ecdysozoa</taxon>
        <taxon>Arthropoda</taxon>
        <taxon>Crustacea</taxon>
        <taxon>Multicrustacea</taxon>
        <taxon>Malacostraca</taxon>
        <taxon>Eumalacostraca</taxon>
        <taxon>Eucarida</taxon>
        <taxon>Decapoda</taxon>
        <taxon>Pleocyemata</taxon>
        <taxon>Brachyura</taxon>
        <taxon>Eubrachyura</taxon>
        <taxon>Majoidea</taxon>
        <taxon>Majidae</taxon>
        <taxon>Chionoecetes</taxon>
    </lineage>
</organism>
<feature type="region of interest" description="Disordered" evidence="1">
    <location>
        <begin position="459"/>
        <end position="491"/>
    </location>
</feature>
<feature type="compositionally biased region" description="Polar residues" evidence="1">
    <location>
        <begin position="246"/>
        <end position="256"/>
    </location>
</feature>
<accession>A0A8J5BW43</accession>
<feature type="compositionally biased region" description="Low complexity" evidence="1">
    <location>
        <begin position="363"/>
        <end position="375"/>
    </location>
</feature>
<dbReference type="InterPro" id="IPR052087">
    <property type="entry name" value="RRP12"/>
</dbReference>
<dbReference type="PANTHER" id="PTHR48287:SF1">
    <property type="entry name" value="ARM REPEAT SUPERFAMILY PROTEIN"/>
    <property type="match status" value="1"/>
</dbReference>
<protein>
    <submittedName>
        <fullName evidence="2">RRP12-like protein</fullName>
    </submittedName>
</protein>
<keyword evidence="3" id="KW-1185">Reference proteome</keyword>
<gene>
    <name evidence="2" type="primary">Rrp12</name>
    <name evidence="2" type="ORF">GWK47_020607</name>
</gene>